<dbReference type="NCBIfam" id="TIGR04269">
    <property type="entry name" value="SAM_SPASM_FxsB"/>
    <property type="match status" value="1"/>
</dbReference>
<dbReference type="PANTHER" id="PTHR43273">
    <property type="entry name" value="ANAEROBIC SULFATASE-MATURATING ENZYME HOMOLOG ASLB-RELATED"/>
    <property type="match status" value="1"/>
</dbReference>
<dbReference type="GO" id="GO:0051536">
    <property type="term" value="F:iron-sulfur cluster binding"/>
    <property type="evidence" value="ECO:0007669"/>
    <property type="project" value="UniProtKB-KW"/>
</dbReference>
<name>A0A919TKN9_9ACTN</name>
<dbReference type="InterPro" id="IPR023867">
    <property type="entry name" value="Sulphatase_maturase_rSAM"/>
</dbReference>
<dbReference type="PROSITE" id="PS51918">
    <property type="entry name" value="RADICAL_SAM"/>
    <property type="match status" value="1"/>
</dbReference>
<dbReference type="SFLD" id="SFLDS00029">
    <property type="entry name" value="Radical_SAM"/>
    <property type="match status" value="1"/>
</dbReference>
<accession>A0A919TKN9</accession>
<evidence type="ECO:0000313" key="6">
    <source>
        <dbReference type="EMBL" id="GIF05469.1"/>
    </source>
</evidence>
<dbReference type="SFLD" id="SFLDG01072">
    <property type="entry name" value="dehydrogenase_like"/>
    <property type="match status" value="1"/>
</dbReference>
<evidence type="ECO:0000259" key="5">
    <source>
        <dbReference type="PROSITE" id="PS51918"/>
    </source>
</evidence>
<dbReference type="GO" id="GO:0046872">
    <property type="term" value="F:metal ion binding"/>
    <property type="evidence" value="ECO:0007669"/>
    <property type="project" value="UniProtKB-KW"/>
</dbReference>
<evidence type="ECO:0000256" key="2">
    <source>
        <dbReference type="ARBA" id="ARBA00022723"/>
    </source>
</evidence>
<dbReference type="PANTHER" id="PTHR43273:SF8">
    <property type="entry name" value="RADICAL SAM DOMAIN PROTEIN"/>
    <property type="match status" value="1"/>
</dbReference>
<keyword evidence="3" id="KW-0408">Iron</keyword>
<comment type="caution">
    <text evidence="6">The sequence shown here is derived from an EMBL/GenBank/DDBJ whole genome shotgun (WGS) entry which is preliminary data.</text>
</comment>
<keyword evidence="7" id="KW-1185">Reference proteome</keyword>
<proteinExistence type="predicted"/>
<dbReference type="GO" id="GO:0016491">
    <property type="term" value="F:oxidoreductase activity"/>
    <property type="evidence" value="ECO:0007669"/>
    <property type="project" value="InterPro"/>
</dbReference>
<dbReference type="InterPro" id="IPR013785">
    <property type="entry name" value="Aldolase_TIM"/>
</dbReference>
<sequence length="384" mass="41639">MSPATSSPIRQFVLKVASRCDLACDYCYIYQLPDQRWRTRPRTMSHETVDRAAERIAEHARDNALPAVDVVLHGGEPLIAGPELLGYCVRRVRTAAGPGVRVRAAVQTNGVRLNRPFLELFRQLDVRVGVSLDGGPTAHDRHRRDRRGNGTHQTVVRAVRTLAEPRYRRLYAGLLCTVDLANDPVRVHDALTALRPPVIDLLLPHGTWAVPPPGRDPGSADAPYGRWLAAVFDRWHDAPAGTSRIRLFEEIIRVLLGRPSRLEGIGTAPAGSIVVETDGGIEESDHLATTSGAGVTGLNVATSGFAEALALPTARARRAGAAALSRACLACPVVGVCGGGLYTHRYRPDNGFDNPSVYCPDLRHLIEHIRARLLADVRALGHAA</sequence>
<keyword evidence="1" id="KW-0949">S-adenosyl-L-methionine</keyword>
<evidence type="ECO:0000313" key="7">
    <source>
        <dbReference type="Proteomes" id="UP000629619"/>
    </source>
</evidence>
<dbReference type="AlphaFoldDB" id="A0A919TKN9"/>
<evidence type="ECO:0000256" key="3">
    <source>
        <dbReference type="ARBA" id="ARBA00023004"/>
    </source>
</evidence>
<dbReference type="CDD" id="cd01335">
    <property type="entry name" value="Radical_SAM"/>
    <property type="match status" value="1"/>
</dbReference>
<evidence type="ECO:0000256" key="1">
    <source>
        <dbReference type="ARBA" id="ARBA00022691"/>
    </source>
</evidence>
<dbReference type="Proteomes" id="UP000629619">
    <property type="component" value="Unassembled WGS sequence"/>
</dbReference>
<dbReference type="InterPro" id="IPR058240">
    <property type="entry name" value="rSAM_sf"/>
</dbReference>
<feature type="domain" description="Radical SAM core" evidence="5">
    <location>
        <begin position="6"/>
        <end position="237"/>
    </location>
</feature>
<dbReference type="EMBL" id="BOMW01000027">
    <property type="protein sequence ID" value="GIF05469.1"/>
    <property type="molecule type" value="Genomic_DNA"/>
</dbReference>
<keyword evidence="4" id="KW-0411">Iron-sulfur</keyword>
<evidence type="ECO:0000256" key="4">
    <source>
        <dbReference type="ARBA" id="ARBA00023014"/>
    </source>
</evidence>
<dbReference type="InterPro" id="IPR007197">
    <property type="entry name" value="rSAM"/>
</dbReference>
<keyword evidence="2" id="KW-0479">Metal-binding</keyword>
<dbReference type="SFLD" id="SFLDG01386">
    <property type="entry name" value="main_SPASM_domain-containing"/>
    <property type="match status" value="1"/>
</dbReference>
<reference evidence="6" key="1">
    <citation type="submission" date="2021-01" db="EMBL/GenBank/DDBJ databases">
        <title>Whole genome shotgun sequence of Actinoplanes siamensis NBRC 109076.</title>
        <authorList>
            <person name="Komaki H."/>
            <person name="Tamura T."/>
        </authorList>
    </citation>
    <scope>NUCLEOTIDE SEQUENCE</scope>
    <source>
        <strain evidence="6">NBRC 109076</strain>
    </source>
</reference>
<dbReference type="SUPFAM" id="SSF102114">
    <property type="entry name" value="Radical SAM enzymes"/>
    <property type="match status" value="1"/>
</dbReference>
<gene>
    <name evidence="6" type="ORF">Asi03nite_30070</name>
</gene>
<organism evidence="6 7">
    <name type="scientific">Actinoplanes siamensis</name>
    <dbReference type="NCBI Taxonomy" id="1223317"/>
    <lineage>
        <taxon>Bacteria</taxon>
        <taxon>Bacillati</taxon>
        <taxon>Actinomycetota</taxon>
        <taxon>Actinomycetes</taxon>
        <taxon>Micromonosporales</taxon>
        <taxon>Micromonosporaceae</taxon>
        <taxon>Actinoplanes</taxon>
    </lineage>
</organism>
<dbReference type="SFLD" id="SFLDG01067">
    <property type="entry name" value="SPASM/twitch_domain_containing"/>
    <property type="match status" value="1"/>
</dbReference>
<dbReference type="RefSeq" id="WP_203680223.1">
    <property type="nucleotide sequence ID" value="NZ_BOMW01000027.1"/>
</dbReference>
<dbReference type="Gene3D" id="3.20.20.70">
    <property type="entry name" value="Aldolase class I"/>
    <property type="match status" value="1"/>
</dbReference>
<protein>
    <submittedName>
        <fullName evidence="6">Radical SAM protein</fullName>
    </submittedName>
</protein>
<dbReference type="InterPro" id="IPR026335">
    <property type="entry name" value="rSAM_SPASM_FxsB"/>
</dbReference>
<dbReference type="Pfam" id="PF04055">
    <property type="entry name" value="Radical_SAM"/>
    <property type="match status" value="1"/>
</dbReference>